<organism evidence="1 2">
    <name type="scientific">Campylobacter ureolyticus</name>
    <dbReference type="NCBI Taxonomy" id="827"/>
    <lineage>
        <taxon>Bacteria</taxon>
        <taxon>Pseudomonadati</taxon>
        <taxon>Campylobacterota</taxon>
        <taxon>Epsilonproteobacteria</taxon>
        <taxon>Campylobacterales</taxon>
        <taxon>Campylobacteraceae</taxon>
        <taxon>Campylobacter</taxon>
    </lineage>
</organism>
<dbReference type="Proteomes" id="UP000509722">
    <property type="component" value="Chromosome"/>
</dbReference>
<proteinExistence type="predicted"/>
<dbReference type="RefSeq" id="WP_018713747.1">
    <property type="nucleotide sequence ID" value="NZ_CP053832.1"/>
</dbReference>
<reference evidence="1 2" key="1">
    <citation type="submission" date="2020-05" db="EMBL/GenBank/DDBJ databases">
        <title>Complete genome sequencing of Campylobacter and Arcobacter type strains.</title>
        <authorList>
            <person name="Miller W.G."/>
            <person name="Yee E."/>
        </authorList>
    </citation>
    <scope>NUCLEOTIDE SEQUENCE [LARGE SCALE GENOMIC DNA]</scope>
    <source>
        <strain evidence="1 2">LMG 6451</strain>
    </source>
</reference>
<evidence type="ECO:0000313" key="1">
    <source>
        <dbReference type="EMBL" id="QKF84551.1"/>
    </source>
</evidence>
<dbReference type="AlphaFoldDB" id="A0AAE7JPP1"/>
<dbReference type="EMBL" id="CP053832">
    <property type="protein sequence ID" value="QKF84551.1"/>
    <property type="molecule type" value="Genomic_DNA"/>
</dbReference>
<name>A0AAE7JPP1_9BACT</name>
<sequence>MTIITPTKFTHISNTFIDENLPKFSLKATYNTGDEVIYENNIYKCVKDGVTNLNPVKSPKEWVLMGATNKYKFMDKYITSQSKSDETVEILIKVDESIDTIALFNLNAARCEIIGLDNDENIKFIKEINLTYKKSRSWWEYFFGKFYYKADGVINLDQPFYGNIKIKLYKNKFGASLGHLLVGSKYHLGATIYSPKIGILDYSKVVANDFGDKELFKGKNAKYADLGVAIKNINVDEVRKKLSVVAGTLALFIGDERDYGFDSLNIYGFYKDFNILIDSGGMNEYSICQISIEGVV</sequence>
<dbReference type="Gene3D" id="2.10.10.20">
    <property type="entry name" value="Carbohydrate-binding module superfamily 5/12"/>
    <property type="match status" value="1"/>
</dbReference>
<protein>
    <submittedName>
        <fullName evidence="1">Uncharacterized protein</fullName>
    </submittedName>
</protein>
<dbReference type="GeneID" id="77175977"/>
<gene>
    <name evidence="1" type="ORF">CURT_1073</name>
</gene>
<accession>A0AAE7JPP1</accession>
<evidence type="ECO:0000313" key="2">
    <source>
        <dbReference type="Proteomes" id="UP000509722"/>
    </source>
</evidence>